<accession>A0AA40ZQB0</accession>
<evidence type="ECO:0000256" key="1">
    <source>
        <dbReference type="SAM" id="MobiDB-lite"/>
    </source>
</evidence>
<dbReference type="EMBL" id="JACJMO010000001">
    <property type="protein sequence ID" value="MBM6856087.1"/>
    <property type="molecule type" value="Genomic_DNA"/>
</dbReference>
<protein>
    <submittedName>
        <fullName evidence="2">Uncharacterized protein</fullName>
    </submittedName>
</protein>
<comment type="caution">
    <text evidence="2">The sequence shown here is derived from an EMBL/GenBank/DDBJ whole genome shotgun (WGS) entry which is preliminary data.</text>
</comment>
<evidence type="ECO:0000313" key="2">
    <source>
        <dbReference type="EMBL" id="MBM6856087.1"/>
    </source>
</evidence>
<keyword evidence="3" id="KW-1185">Reference proteome</keyword>
<proteinExistence type="predicted"/>
<dbReference type="RefSeq" id="WP_204970718.1">
    <property type="nucleotide sequence ID" value="NZ_JAAZTS010000001.1"/>
</dbReference>
<dbReference type="InterPro" id="IPR046228">
    <property type="entry name" value="DUF6261"/>
</dbReference>
<name>A0AA40ZQB0_9BACT</name>
<organism evidence="2 3">
    <name type="scientific">Caecibacteroides pullorum</name>
    <dbReference type="NCBI Taxonomy" id="2725562"/>
    <lineage>
        <taxon>Bacteria</taxon>
        <taxon>Pseudomonadati</taxon>
        <taxon>Bacteroidota</taxon>
        <taxon>Bacteroidia</taxon>
        <taxon>Bacteroidales</taxon>
        <taxon>Bacteroidaceae</taxon>
        <taxon>Caecibacteroides</taxon>
    </lineage>
</organism>
<feature type="region of interest" description="Disordered" evidence="1">
    <location>
        <begin position="236"/>
        <end position="260"/>
    </location>
</feature>
<dbReference type="Proteomes" id="UP000698924">
    <property type="component" value="Unassembled WGS sequence"/>
</dbReference>
<dbReference type="AlphaFoldDB" id="A0AA40ZQB0"/>
<reference evidence="2 3" key="1">
    <citation type="journal article" date="2021" name="Sci. Rep.">
        <title>The distribution of antibiotic resistance genes in chicken gut microbiota commensals.</title>
        <authorList>
            <person name="Juricova H."/>
            <person name="Matiasovicova J."/>
            <person name="Kubasova T."/>
            <person name="Cejkova D."/>
            <person name="Rychlik I."/>
        </authorList>
    </citation>
    <scope>NUCLEOTIDE SEQUENCE [LARGE SCALE GENOMIC DNA]</scope>
    <source>
        <strain evidence="2 3">An421</strain>
    </source>
</reference>
<evidence type="ECO:0000313" key="3">
    <source>
        <dbReference type="Proteomes" id="UP000698924"/>
    </source>
</evidence>
<sequence length="260" mass="29116">MDKNHPKFDQFPVSQLPAATHYGFHNDFADIVAPLEASFPNLTPLLQAYRAALQVESRIYVRPRGLNSTRKLLEADLRRDRLLGVILQTVNAHRANPLEPRRRAAQHLIDLLAPYRGTGRRKYGESSSAYSRLTELLQAEPTASEIALLGLAAEVQALDEAQRAFESVYRGEAADDALLRSELHAIDTQQTRRQVDRAYRALTQYISALAITQPTDEVLTVVAWHNGAAYRLRQELANQGRRRKRGEADNGTPPTQGAED</sequence>
<gene>
    <name evidence="2" type="ORF">H6D15_00450</name>
</gene>
<dbReference type="Pfam" id="PF19775">
    <property type="entry name" value="DUF6261"/>
    <property type="match status" value="1"/>
</dbReference>